<evidence type="ECO:0000256" key="5">
    <source>
        <dbReference type="ARBA" id="ARBA00023002"/>
    </source>
</evidence>
<feature type="domain" description="Extradiol ring-cleavage dioxygenase class III enzyme subunit B" evidence="6">
    <location>
        <begin position="5"/>
        <end position="257"/>
    </location>
</feature>
<evidence type="ECO:0000256" key="3">
    <source>
        <dbReference type="ARBA" id="ARBA00022723"/>
    </source>
</evidence>
<comment type="similarity">
    <text evidence="2">Belongs to the DODA-type extradiol aromatic ring-opening dioxygenase family.</text>
</comment>
<dbReference type="Proteomes" id="UP001549321">
    <property type="component" value="Unassembled WGS sequence"/>
</dbReference>
<keyword evidence="8" id="KW-1185">Reference proteome</keyword>
<reference evidence="7 8" key="1">
    <citation type="submission" date="2024-06" db="EMBL/GenBank/DDBJ databases">
        <title>Sorghum-associated microbial communities from plants grown in Nebraska, USA.</title>
        <authorList>
            <person name="Schachtman D."/>
        </authorList>
    </citation>
    <scope>NUCLEOTIDE SEQUENCE [LARGE SCALE GENOMIC DNA]</scope>
    <source>
        <strain evidence="7 8">3207</strain>
    </source>
</reference>
<evidence type="ECO:0000313" key="8">
    <source>
        <dbReference type="Proteomes" id="UP001549321"/>
    </source>
</evidence>
<dbReference type="CDD" id="cd07363">
    <property type="entry name" value="45_DOPA_Dioxygenase"/>
    <property type="match status" value="1"/>
</dbReference>
<evidence type="ECO:0000256" key="1">
    <source>
        <dbReference type="ARBA" id="ARBA00001947"/>
    </source>
</evidence>
<dbReference type="PANTHER" id="PTHR30096:SF0">
    <property type="entry name" value="4,5-DOPA DIOXYGENASE EXTRADIOL-LIKE PROTEIN"/>
    <property type="match status" value="1"/>
</dbReference>
<keyword evidence="7" id="KW-0223">Dioxygenase</keyword>
<accession>A0ABV2QX41</accession>
<dbReference type="InterPro" id="IPR004183">
    <property type="entry name" value="Xdiol_dOase_suB"/>
</dbReference>
<dbReference type="EC" id="1.13.11.-" evidence="7"/>
<dbReference type="Pfam" id="PF02900">
    <property type="entry name" value="LigB"/>
    <property type="match status" value="1"/>
</dbReference>
<keyword evidence="3" id="KW-0479">Metal-binding</keyword>
<dbReference type="Gene3D" id="3.40.830.10">
    <property type="entry name" value="LigB-like"/>
    <property type="match status" value="1"/>
</dbReference>
<proteinExistence type="inferred from homology"/>
<evidence type="ECO:0000313" key="7">
    <source>
        <dbReference type="EMBL" id="MET4633560.1"/>
    </source>
</evidence>
<dbReference type="PANTHER" id="PTHR30096">
    <property type="entry name" value="4,5-DOPA DIOXYGENASE EXTRADIOL-LIKE PROTEIN"/>
    <property type="match status" value="1"/>
</dbReference>
<evidence type="ECO:0000259" key="6">
    <source>
        <dbReference type="Pfam" id="PF02900"/>
    </source>
</evidence>
<dbReference type="SUPFAM" id="SSF53213">
    <property type="entry name" value="LigB-like"/>
    <property type="match status" value="1"/>
</dbReference>
<sequence>MSLPTFFLSHGSPMLALTDTPAHRFLEHFASTLPRPRAVLVVSAHFETDRPTVVSDPHPEMIYDFRGFPKPLYEINYPAPGDAAVAAEVADELRAAGLPVDVAPKRGFDHGTWIPLSLVWPSADVPLVQLSIQPHRDAAYHYALGRAIAALRDKDVLVIGTGAATHNLRVLFRNPGGMPAVDAPPVDWAREFADWVADRAAVGDAASLIDYRAKAPHAVMAHPDDDHFLPFFVALGAAGEGARGERIHNSYEYQALSMDMYRFS</sequence>
<evidence type="ECO:0000256" key="2">
    <source>
        <dbReference type="ARBA" id="ARBA00007581"/>
    </source>
</evidence>
<keyword evidence="5 7" id="KW-0560">Oxidoreductase</keyword>
<comment type="caution">
    <text evidence="7">The sequence shown here is derived from an EMBL/GenBank/DDBJ whole genome shotgun (WGS) entry which is preliminary data.</text>
</comment>
<evidence type="ECO:0000256" key="4">
    <source>
        <dbReference type="ARBA" id="ARBA00022833"/>
    </source>
</evidence>
<dbReference type="PIRSF" id="PIRSF006157">
    <property type="entry name" value="Doxgns_DODA"/>
    <property type="match status" value="1"/>
</dbReference>
<gene>
    <name evidence="7" type="ORF">ABIE08_001473</name>
</gene>
<dbReference type="EMBL" id="JBEPSM010000001">
    <property type="protein sequence ID" value="MET4633560.1"/>
    <property type="molecule type" value="Genomic_DNA"/>
</dbReference>
<dbReference type="RefSeq" id="WP_354549903.1">
    <property type="nucleotide sequence ID" value="NZ_JBEPSM010000001.1"/>
</dbReference>
<dbReference type="InterPro" id="IPR014436">
    <property type="entry name" value="Extradiol_dOase_DODA"/>
</dbReference>
<organism evidence="7 8">
    <name type="scientific">Kaistia defluvii</name>
    <dbReference type="NCBI Taxonomy" id="410841"/>
    <lineage>
        <taxon>Bacteria</taxon>
        <taxon>Pseudomonadati</taxon>
        <taxon>Pseudomonadota</taxon>
        <taxon>Alphaproteobacteria</taxon>
        <taxon>Hyphomicrobiales</taxon>
        <taxon>Kaistiaceae</taxon>
        <taxon>Kaistia</taxon>
    </lineage>
</organism>
<keyword evidence="4" id="KW-0862">Zinc</keyword>
<dbReference type="GO" id="GO:0051213">
    <property type="term" value="F:dioxygenase activity"/>
    <property type="evidence" value="ECO:0007669"/>
    <property type="project" value="UniProtKB-KW"/>
</dbReference>
<protein>
    <submittedName>
        <fullName evidence="7">4,5-DOPA dioxygenase extradiol</fullName>
        <ecNumber evidence="7">1.13.11.-</ecNumber>
    </submittedName>
</protein>
<comment type="cofactor">
    <cofactor evidence="1">
        <name>Zn(2+)</name>
        <dbReference type="ChEBI" id="CHEBI:29105"/>
    </cofactor>
</comment>
<name>A0ABV2QX41_9HYPH</name>